<accession>A0AAD5JMI1</accession>
<sequence>MEDDEVSPTLEDFVLVYQGNKSAITLGQFYLKCTHPARNLVPQVSLNLPDMAHGGLKVPNKVNSTIIKGFRNMELSFLDPVPETKLVKCELLASSVGGDVDLVGGSSCPTSLEERSTQTFSEEKSEKDILVGPDHLLGQVVASLGENFARRLLIEQGFSLQVASFGDERDKLRYR</sequence>
<reference evidence="1" key="2">
    <citation type="submission" date="2023-02" db="EMBL/GenBank/DDBJ databases">
        <authorList>
            <person name="Swenson N.G."/>
            <person name="Wegrzyn J.L."/>
            <person name="Mcevoy S.L."/>
        </authorList>
    </citation>
    <scope>NUCLEOTIDE SEQUENCE</scope>
    <source>
        <strain evidence="1">91603</strain>
        <tissue evidence="1">Leaf</tissue>
    </source>
</reference>
<comment type="caution">
    <text evidence="1">The sequence shown here is derived from an EMBL/GenBank/DDBJ whole genome shotgun (WGS) entry which is preliminary data.</text>
</comment>
<evidence type="ECO:0000313" key="1">
    <source>
        <dbReference type="EMBL" id="KAI9196939.1"/>
    </source>
</evidence>
<keyword evidence="2" id="KW-1185">Reference proteome</keyword>
<reference evidence="1" key="1">
    <citation type="journal article" date="2022" name="Plant J.">
        <title>Strategies of tolerance reflected in two North American maple genomes.</title>
        <authorList>
            <person name="McEvoy S.L."/>
            <person name="Sezen U.U."/>
            <person name="Trouern-Trend A."/>
            <person name="McMahon S.M."/>
            <person name="Schaberg P.G."/>
            <person name="Yang J."/>
            <person name="Wegrzyn J.L."/>
            <person name="Swenson N.G."/>
        </authorList>
    </citation>
    <scope>NUCLEOTIDE SEQUENCE</scope>
    <source>
        <strain evidence="1">91603</strain>
    </source>
</reference>
<proteinExistence type="predicted"/>
<name>A0AAD5JMI1_ACENE</name>
<dbReference type="EMBL" id="JAJSOW010000003">
    <property type="protein sequence ID" value="KAI9196939.1"/>
    <property type="molecule type" value="Genomic_DNA"/>
</dbReference>
<dbReference type="Proteomes" id="UP001064489">
    <property type="component" value="Chromosome 1"/>
</dbReference>
<evidence type="ECO:0000313" key="2">
    <source>
        <dbReference type="Proteomes" id="UP001064489"/>
    </source>
</evidence>
<protein>
    <submittedName>
        <fullName evidence="1">Uncharacterized protein</fullName>
    </submittedName>
</protein>
<organism evidence="1 2">
    <name type="scientific">Acer negundo</name>
    <name type="common">Box elder</name>
    <dbReference type="NCBI Taxonomy" id="4023"/>
    <lineage>
        <taxon>Eukaryota</taxon>
        <taxon>Viridiplantae</taxon>
        <taxon>Streptophyta</taxon>
        <taxon>Embryophyta</taxon>
        <taxon>Tracheophyta</taxon>
        <taxon>Spermatophyta</taxon>
        <taxon>Magnoliopsida</taxon>
        <taxon>eudicotyledons</taxon>
        <taxon>Gunneridae</taxon>
        <taxon>Pentapetalae</taxon>
        <taxon>rosids</taxon>
        <taxon>malvids</taxon>
        <taxon>Sapindales</taxon>
        <taxon>Sapindaceae</taxon>
        <taxon>Hippocastanoideae</taxon>
        <taxon>Acereae</taxon>
        <taxon>Acer</taxon>
    </lineage>
</organism>
<gene>
    <name evidence="1" type="ORF">LWI28_028319</name>
</gene>
<dbReference type="AlphaFoldDB" id="A0AAD5JMI1"/>